<evidence type="ECO:0008006" key="3">
    <source>
        <dbReference type="Google" id="ProtNLM"/>
    </source>
</evidence>
<accession>A0ABS1D2W5</accession>
<comment type="caution">
    <text evidence="1">The sequence shown here is derived from an EMBL/GenBank/DDBJ whole genome shotgun (WGS) entry which is preliminary data.</text>
</comment>
<reference evidence="1 2" key="1">
    <citation type="journal article" date="2020" name="Microorganisms">
        <title>Osmotic Adaptation and Compatible Solute Biosynthesis of Phototrophic Bacteria as Revealed from Genome Analyses.</title>
        <authorList>
            <person name="Imhoff J.F."/>
            <person name="Rahn T."/>
            <person name="Kunzel S."/>
            <person name="Keller A."/>
            <person name="Neulinger S.C."/>
        </authorList>
    </citation>
    <scope>NUCLEOTIDE SEQUENCE [LARGE SCALE GENOMIC DNA]</scope>
    <source>
        <strain evidence="1 2">DSM 15382</strain>
    </source>
</reference>
<protein>
    <recommendedName>
        <fullName evidence="3">Glycosyl transferase family 8</fullName>
    </recommendedName>
</protein>
<dbReference type="Proteomes" id="UP000697995">
    <property type="component" value="Unassembled WGS sequence"/>
</dbReference>
<evidence type="ECO:0000313" key="1">
    <source>
        <dbReference type="EMBL" id="MBK1660244.1"/>
    </source>
</evidence>
<dbReference type="Gene3D" id="1.25.40.10">
    <property type="entry name" value="Tetratricopeptide repeat domain"/>
    <property type="match status" value="1"/>
</dbReference>
<dbReference type="InterPro" id="IPR011990">
    <property type="entry name" value="TPR-like_helical_dom_sf"/>
</dbReference>
<sequence>MPLRVQDGPPAAPATGGVPLRAPLLALAGALAREGAPDRARLLLDHLALLDPADRDVLRALAEAALAAGDPLAALRHLRALQLAGEEFAAHASLAQAAHSAAVAAYNALRAGGAVADCAAVADALTETFPGDVAAAAAAMECRQALGDAATAAARARRVLALQPLHPGANALLADQAAAAGDARGEAAARARLLLDPAGPAHPVARLHDLHAAISRLLLDPLEEADWPLLSALAGAAAQVDPSIPLPEALRPWAAHYQALCIAADPALLTGDTAPAAPHLVGGDGRPWQPAPLPPGPVFLAAADARYLRLYGRLFLRSVLRHADLPCTVVLHAIGGAGRLAELQAMVGIEDPRLLWSADGFDPGAVTTLCQDADGPARLPLAHFQCARFVVAEQLLHALGRPLLVADIDSLLQRGVADLLARHAGDDVVLNRNDGSPQFGSRFTANLLLAQPTEGGRRFLALLRRHLQAALAAPEVTRWVDQCGLQMAWQAALRQAPGTRFGWFDTARDINNVMYRSWQPNPFRFLSLFHGFDLASLPAGIRD</sequence>
<gene>
    <name evidence="1" type="ORF">CKO45_18590</name>
</gene>
<organism evidence="1 2">
    <name type="scientific">Paracraurococcus ruber</name>
    <dbReference type="NCBI Taxonomy" id="77675"/>
    <lineage>
        <taxon>Bacteria</taxon>
        <taxon>Pseudomonadati</taxon>
        <taxon>Pseudomonadota</taxon>
        <taxon>Alphaproteobacteria</taxon>
        <taxon>Acetobacterales</taxon>
        <taxon>Roseomonadaceae</taxon>
        <taxon>Paracraurococcus</taxon>
    </lineage>
</organism>
<proteinExistence type="predicted"/>
<dbReference type="EMBL" id="NRSG01000159">
    <property type="protein sequence ID" value="MBK1660244.1"/>
    <property type="molecule type" value="Genomic_DNA"/>
</dbReference>
<name>A0ABS1D2W5_9PROT</name>
<evidence type="ECO:0000313" key="2">
    <source>
        <dbReference type="Proteomes" id="UP000697995"/>
    </source>
</evidence>
<keyword evidence="2" id="KW-1185">Reference proteome</keyword>